<evidence type="ECO:0000256" key="1">
    <source>
        <dbReference type="SAM" id="Phobius"/>
    </source>
</evidence>
<organism evidence="2 3">
    <name type="scientific">Anaerosporobacter mobilis DSM 15930</name>
    <dbReference type="NCBI Taxonomy" id="1120996"/>
    <lineage>
        <taxon>Bacteria</taxon>
        <taxon>Bacillati</taxon>
        <taxon>Bacillota</taxon>
        <taxon>Clostridia</taxon>
        <taxon>Lachnospirales</taxon>
        <taxon>Lachnospiraceae</taxon>
        <taxon>Anaerosporobacter</taxon>
    </lineage>
</organism>
<keyword evidence="1" id="KW-0812">Transmembrane</keyword>
<gene>
    <name evidence="2" type="ORF">SAMN02746066_02249</name>
</gene>
<keyword evidence="3" id="KW-1185">Reference proteome</keyword>
<dbReference type="RefSeq" id="WP_073287668.1">
    <property type="nucleotide sequence ID" value="NZ_FRCP01000011.1"/>
</dbReference>
<dbReference type="STRING" id="1120996.SAMN02746066_02249"/>
<feature type="transmembrane region" description="Helical" evidence="1">
    <location>
        <begin position="41"/>
        <end position="57"/>
    </location>
</feature>
<name>A0A1M7JH68_9FIRM</name>
<dbReference type="OrthoDB" id="1708005at2"/>
<accession>A0A1M7JH68</accession>
<dbReference type="EMBL" id="FRCP01000011">
    <property type="protein sequence ID" value="SHM51857.1"/>
    <property type="molecule type" value="Genomic_DNA"/>
</dbReference>
<feature type="transmembrane region" description="Helical" evidence="1">
    <location>
        <begin position="17"/>
        <end position="35"/>
    </location>
</feature>
<evidence type="ECO:0000313" key="3">
    <source>
        <dbReference type="Proteomes" id="UP000184038"/>
    </source>
</evidence>
<evidence type="ECO:0000313" key="2">
    <source>
        <dbReference type="EMBL" id="SHM51857.1"/>
    </source>
</evidence>
<feature type="transmembrane region" description="Helical" evidence="1">
    <location>
        <begin position="64"/>
        <end position="80"/>
    </location>
</feature>
<reference evidence="2 3" key="1">
    <citation type="submission" date="2016-11" db="EMBL/GenBank/DDBJ databases">
        <authorList>
            <person name="Jaros S."/>
            <person name="Januszkiewicz K."/>
            <person name="Wedrychowicz H."/>
        </authorList>
    </citation>
    <scope>NUCLEOTIDE SEQUENCE [LARGE SCALE GENOMIC DNA]</scope>
    <source>
        <strain evidence="2 3">DSM 15930</strain>
    </source>
</reference>
<feature type="transmembrane region" description="Helical" evidence="1">
    <location>
        <begin position="142"/>
        <end position="161"/>
    </location>
</feature>
<feature type="transmembrane region" description="Helical" evidence="1">
    <location>
        <begin position="110"/>
        <end position="130"/>
    </location>
</feature>
<sequence>MAKTNSTNHSSKFSTKTISLCGIFLVFTLLFLFLAGSISNIQMISYCLSSIFVIIILEESNLRAGIAFYVASSLLALLVLPNKLAIVPYILFFGHYGIWYYWFTKTKYRYLVHAINYLVANISVFTIYFTCKELFVSLKIPSFILFIPVVEVFIFLFDYMYGRCLYYYRRDVRSKIS</sequence>
<protein>
    <submittedName>
        <fullName evidence="2">Uncharacterized protein</fullName>
    </submittedName>
</protein>
<keyword evidence="1" id="KW-0472">Membrane</keyword>
<keyword evidence="1" id="KW-1133">Transmembrane helix</keyword>
<dbReference type="AlphaFoldDB" id="A0A1M7JH68"/>
<dbReference type="Proteomes" id="UP000184038">
    <property type="component" value="Unassembled WGS sequence"/>
</dbReference>
<feature type="transmembrane region" description="Helical" evidence="1">
    <location>
        <begin position="86"/>
        <end position="103"/>
    </location>
</feature>
<proteinExistence type="predicted"/>